<keyword evidence="2" id="KW-1185">Reference proteome</keyword>
<name>A0A3G9IVP8_9BACL</name>
<dbReference type="Gene3D" id="2.10.260.10">
    <property type="match status" value="1"/>
</dbReference>
<dbReference type="GO" id="GO:0003677">
    <property type="term" value="F:DNA binding"/>
    <property type="evidence" value="ECO:0007669"/>
    <property type="project" value="InterPro"/>
</dbReference>
<dbReference type="Pfam" id="PF04014">
    <property type="entry name" value="MazE_antitoxin"/>
    <property type="match status" value="1"/>
</dbReference>
<proteinExistence type="predicted"/>
<sequence>MNHEQKKGLVYMTTATVRKWGNSLAVRIPQEVSELVKFTDGVEIEMYVTENKEVLLRTAVPTADDQESLRKHFLSLRAKCKPDMVAHEEMFADPMGDEII</sequence>
<protein>
    <submittedName>
        <fullName evidence="1">Uncharacterized protein</fullName>
    </submittedName>
</protein>
<dbReference type="InterPro" id="IPR037914">
    <property type="entry name" value="SpoVT-AbrB_sf"/>
</dbReference>
<dbReference type="SUPFAM" id="SSF89447">
    <property type="entry name" value="AbrB/MazE/MraZ-like"/>
    <property type="match status" value="1"/>
</dbReference>
<dbReference type="InterPro" id="IPR007159">
    <property type="entry name" value="SpoVT-AbrB_dom"/>
</dbReference>
<organism evidence="1 2">
    <name type="scientific">Paenibacillus baekrokdamisoli</name>
    <dbReference type="NCBI Taxonomy" id="1712516"/>
    <lineage>
        <taxon>Bacteria</taxon>
        <taxon>Bacillati</taxon>
        <taxon>Bacillota</taxon>
        <taxon>Bacilli</taxon>
        <taxon>Bacillales</taxon>
        <taxon>Paenibacillaceae</taxon>
        <taxon>Paenibacillus</taxon>
    </lineage>
</organism>
<dbReference type="RefSeq" id="WP_125661817.1">
    <property type="nucleotide sequence ID" value="NZ_AP019308.1"/>
</dbReference>
<evidence type="ECO:0000313" key="2">
    <source>
        <dbReference type="Proteomes" id="UP000275368"/>
    </source>
</evidence>
<dbReference type="KEGG" id="pbk:Back11_42820"/>
<reference evidence="1 2" key="1">
    <citation type="submission" date="2018-11" db="EMBL/GenBank/DDBJ databases">
        <title>Complete genome sequence of Paenibacillus baekrokdamisoli strain KCTC 33723.</title>
        <authorList>
            <person name="Kang S.W."/>
            <person name="Lee K.C."/>
            <person name="Kim K.K."/>
            <person name="Kim J.S."/>
            <person name="Kim D.S."/>
            <person name="Ko S.H."/>
            <person name="Yang S.H."/>
            <person name="Lee J.S."/>
        </authorList>
    </citation>
    <scope>NUCLEOTIDE SEQUENCE [LARGE SCALE GENOMIC DNA]</scope>
    <source>
        <strain evidence="1 2">KCTC 33723</strain>
    </source>
</reference>
<gene>
    <name evidence="1" type="ORF">Back11_42820</name>
</gene>
<dbReference type="Proteomes" id="UP000275368">
    <property type="component" value="Chromosome"/>
</dbReference>
<dbReference type="AlphaFoldDB" id="A0A3G9IVP8"/>
<dbReference type="OrthoDB" id="9795766at2"/>
<dbReference type="SMART" id="SM00966">
    <property type="entry name" value="SpoVT_AbrB"/>
    <property type="match status" value="1"/>
</dbReference>
<accession>A0A3G9IVP8</accession>
<dbReference type="EMBL" id="AP019308">
    <property type="protein sequence ID" value="BBH22937.1"/>
    <property type="molecule type" value="Genomic_DNA"/>
</dbReference>
<evidence type="ECO:0000313" key="1">
    <source>
        <dbReference type="EMBL" id="BBH22937.1"/>
    </source>
</evidence>